<dbReference type="PANTHER" id="PTHR43883">
    <property type="entry name" value="SLR0207 PROTEIN"/>
    <property type="match status" value="1"/>
</dbReference>
<feature type="domain" description="Aminoglycoside phosphotransferase" evidence="1">
    <location>
        <begin position="129"/>
        <end position="290"/>
    </location>
</feature>
<protein>
    <submittedName>
        <fullName evidence="2">AAA family ATPase</fullName>
    </submittedName>
</protein>
<reference evidence="2" key="1">
    <citation type="submission" date="2020-12" db="EMBL/GenBank/DDBJ databases">
        <title>Bacterial taxonomy.</title>
        <authorList>
            <person name="Pan X."/>
        </authorList>
    </citation>
    <scope>NUCLEOTIDE SEQUENCE</scope>
    <source>
        <strain evidence="2">B2012</strain>
    </source>
</reference>
<dbReference type="Pfam" id="PF13671">
    <property type="entry name" value="AAA_33"/>
    <property type="match status" value="1"/>
</dbReference>
<dbReference type="RefSeq" id="WP_198883915.1">
    <property type="nucleotide sequence ID" value="NZ_JAEKJA010000022.1"/>
</dbReference>
<evidence type="ECO:0000259" key="1">
    <source>
        <dbReference type="Pfam" id="PF01636"/>
    </source>
</evidence>
<name>A0A934ISW0_9HYPH</name>
<dbReference type="SUPFAM" id="SSF52540">
    <property type="entry name" value="P-loop containing nucleoside triphosphate hydrolases"/>
    <property type="match status" value="1"/>
</dbReference>
<dbReference type="InterPro" id="IPR027417">
    <property type="entry name" value="P-loop_NTPase"/>
</dbReference>
<dbReference type="PANTHER" id="PTHR43883:SF1">
    <property type="entry name" value="GLUCONOKINASE"/>
    <property type="match status" value="1"/>
</dbReference>
<dbReference type="AlphaFoldDB" id="A0A934ISW0"/>
<dbReference type="InterPro" id="IPR002575">
    <property type="entry name" value="Aminoglycoside_PTrfase"/>
</dbReference>
<comment type="caution">
    <text evidence="2">The sequence shown here is derived from an EMBL/GenBank/DDBJ whole genome shotgun (WGS) entry which is preliminary data.</text>
</comment>
<dbReference type="InterPro" id="IPR011009">
    <property type="entry name" value="Kinase-like_dom_sf"/>
</dbReference>
<dbReference type="Pfam" id="PF01636">
    <property type="entry name" value="APH"/>
    <property type="match status" value="1"/>
</dbReference>
<evidence type="ECO:0000313" key="2">
    <source>
        <dbReference type="EMBL" id="MBJ3778013.1"/>
    </source>
</evidence>
<dbReference type="SUPFAM" id="SSF56112">
    <property type="entry name" value="Protein kinase-like (PK-like)"/>
    <property type="match status" value="1"/>
</dbReference>
<dbReference type="Gene3D" id="3.90.1200.10">
    <property type="match status" value="1"/>
</dbReference>
<evidence type="ECO:0000313" key="3">
    <source>
        <dbReference type="Proteomes" id="UP000609531"/>
    </source>
</evidence>
<sequence>MAAPEPTDDACLQREVIRFLASPAAHGGETPEHKETHLSHVFLTRERVLKLKKAQDWSVVDYSTLAQRERFCREELTINARFAPEIYRDVRAITREGAGFALDGPGEVVDYVVEMARFDDAGELDILVDDGTITGELIDMTADVVADMHRTAPIVRRPHQSRIVAGLTRQLSRDVAAAVTEAEEKADVALWTHKASERLMRDAARVDRRGRHGFVRRCHGDLHLSNICLWKGRPTPFDAIEFSEEIAVIDVLYDLAFVLVDLEHRGRGDLATRLLSRYLAATRDYSGLAALPLYKSQRHMVRALTGATKGRPVADHIAAARAIAERAVAPHLYAIGGLSGSGKTTIARAVAPELGAVVIRADTVRKHIWGVAPEVHLGAAAYDAVTTERVYRRLRVDAARALRAGSSVVLDATFADPADRAAVRRLANHLGVPFAGIWLKAPRAILAERVAGRSGDASDADVAVVEAQSHRDLGAIDWIDVAANAEPDEVAMAALGYLAPVARTAQRPPPRRGAPR</sequence>
<dbReference type="Gene3D" id="3.40.50.300">
    <property type="entry name" value="P-loop containing nucleotide triphosphate hydrolases"/>
    <property type="match status" value="1"/>
</dbReference>
<dbReference type="EMBL" id="JAEKJA010000022">
    <property type="protein sequence ID" value="MBJ3778013.1"/>
    <property type="molecule type" value="Genomic_DNA"/>
</dbReference>
<proteinExistence type="predicted"/>
<gene>
    <name evidence="2" type="ORF">JCR33_20100</name>
</gene>
<dbReference type="Proteomes" id="UP000609531">
    <property type="component" value="Unassembled WGS sequence"/>
</dbReference>
<dbReference type="InterPro" id="IPR052732">
    <property type="entry name" value="Cell-binding_unc_protein"/>
</dbReference>
<organism evidence="2 3">
    <name type="scientific">Acuticoccus mangrovi</name>
    <dbReference type="NCBI Taxonomy" id="2796142"/>
    <lineage>
        <taxon>Bacteria</taxon>
        <taxon>Pseudomonadati</taxon>
        <taxon>Pseudomonadota</taxon>
        <taxon>Alphaproteobacteria</taxon>
        <taxon>Hyphomicrobiales</taxon>
        <taxon>Amorphaceae</taxon>
        <taxon>Acuticoccus</taxon>
    </lineage>
</organism>
<accession>A0A934ISW0</accession>
<keyword evidence="3" id="KW-1185">Reference proteome</keyword>